<keyword evidence="2" id="KW-1185">Reference proteome</keyword>
<evidence type="ECO:0000313" key="2">
    <source>
        <dbReference type="Proteomes" id="UP000463961"/>
    </source>
</evidence>
<gene>
    <name evidence="1" type="ORF">ICHIAU1_07290</name>
</gene>
<accession>A0A679ICE2</accession>
<dbReference type="AlphaFoldDB" id="A0A679ICE2"/>
<dbReference type="Proteomes" id="UP000463961">
    <property type="component" value="Chromosome"/>
</dbReference>
<reference evidence="2" key="1">
    <citation type="submission" date="2020-01" db="EMBL/GenBank/DDBJ databases">
        <title>Phosphoaccumulans saitamaens gen. nov., sp. nov., a polyphosphate accumulating bacterium isolated from surface river water.</title>
        <authorList>
            <person name="Watanabe K."/>
            <person name="Suda W."/>
        </authorList>
    </citation>
    <scope>NUCLEOTIDE SEQUENCE [LARGE SCALE GENOMIC DNA]</scope>
    <source>
        <strain evidence="2">ICHIAU1</strain>
    </source>
</reference>
<protein>
    <submittedName>
        <fullName evidence="1">Uncharacterized protein</fullName>
    </submittedName>
</protein>
<proteinExistence type="predicted"/>
<organism evidence="1 2">
    <name type="scientific">Fluviibacter phosphoraccumulans</name>
    <dbReference type="NCBI Taxonomy" id="1751046"/>
    <lineage>
        <taxon>Bacteria</taxon>
        <taxon>Pseudomonadati</taxon>
        <taxon>Pseudomonadota</taxon>
        <taxon>Betaproteobacteria</taxon>
        <taxon>Rhodocyclales</taxon>
        <taxon>Fluviibacteraceae</taxon>
        <taxon>Fluviibacter</taxon>
    </lineage>
</organism>
<dbReference type="EMBL" id="AP022345">
    <property type="protein sequence ID" value="BBU68446.1"/>
    <property type="molecule type" value="Genomic_DNA"/>
</dbReference>
<sequence>MLHVFSQDLTYGLGDGQITGRHHHDDAVTRSFDQAHLTKGADLIDTGVGTRVRQKNKAGIEPQGYAISHMYLETSENKKILTNSTAQIINIG</sequence>
<evidence type="ECO:0000313" key="1">
    <source>
        <dbReference type="EMBL" id="BBU68446.1"/>
    </source>
</evidence>
<name>A0A679ICE2_9RHOO</name>